<feature type="domain" description="Talin N-terminal F0" evidence="1">
    <location>
        <begin position="31"/>
        <end position="95"/>
    </location>
</feature>
<sequence>MNESQNDSPTQGLVFIRVTMPDENSEVIQYLCDNLLKTFSFSPTDLIVDVKLTAIKRSSSCLKDELNYGLFLPPSKGKAGKFLQEDRMLLDYPFEGSVGHLELKYKQRVYRVLRTNVNKLRKINTKDGMRNQSPRIYLAIRNLRTQFVYCETANHLQVALNFRKMIQFD</sequence>
<dbReference type="Pfam" id="PF16511">
    <property type="entry name" value="FERM_f0"/>
    <property type="match status" value="1"/>
</dbReference>
<dbReference type="EMBL" id="KL250492">
    <property type="protein sequence ID" value="KGB32116.1"/>
    <property type="molecule type" value="Genomic_DNA"/>
</dbReference>
<dbReference type="InterPro" id="IPR032425">
    <property type="entry name" value="FERM_f0"/>
</dbReference>
<evidence type="ECO:0000313" key="2">
    <source>
        <dbReference type="EMBL" id="KGB32116.1"/>
    </source>
</evidence>
<name>A0A095AE68_SCHHA</name>
<accession>A0A095AE68</accession>
<dbReference type="PANTHER" id="PTHR24135:SF28">
    <property type="entry name" value="LD13733P"/>
    <property type="match status" value="1"/>
</dbReference>
<gene>
    <name evidence="2" type="ORF">MS3_00216</name>
</gene>
<dbReference type="InterPro" id="IPR051569">
    <property type="entry name" value="SHANK"/>
</dbReference>
<dbReference type="AlphaFoldDB" id="A0A095AE68"/>
<organism evidence="2">
    <name type="scientific">Schistosoma haematobium</name>
    <name type="common">Blood fluke</name>
    <dbReference type="NCBI Taxonomy" id="6185"/>
    <lineage>
        <taxon>Eukaryota</taxon>
        <taxon>Metazoa</taxon>
        <taxon>Spiralia</taxon>
        <taxon>Lophotrochozoa</taxon>
        <taxon>Platyhelminthes</taxon>
        <taxon>Trematoda</taxon>
        <taxon>Digenea</taxon>
        <taxon>Strigeidida</taxon>
        <taxon>Schistosomatoidea</taxon>
        <taxon>Schistosomatidae</taxon>
        <taxon>Schistosoma</taxon>
    </lineage>
</organism>
<protein>
    <submittedName>
        <fullName evidence="2">SH3 and multiple ankyrin repeat domains protein 3</fullName>
    </submittedName>
</protein>
<dbReference type="STRING" id="6185.A0A095AE68"/>
<reference evidence="2" key="1">
    <citation type="journal article" date="2012" name="Nat. Genet.">
        <title>Whole-genome sequence of Schistosoma haematobium.</title>
        <authorList>
            <person name="Young N.D."/>
            <person name="Jex A.R."/>
            <person name="Li B."/>
            <person name="Liu S."/>
            <person name="Yang L."/>
            <person name="Xiong Z."/>
            <person name="Li Y."/>
            <person name="Cantacessi C."/>
            <person name="Hall R.S."/>
            <person name="Xu X."/>
            <person name="Chen F."/>
            <person name="Wu X."/>
            <person name="Zerlotini A."/>
            <person name="Oliveira G."/>
            <person name="Hofmann A."/>
            <person name="Zhang G."/>
            <person name="Fang X."/>
            <person name="Kang Y."/>
            <person name="Campbell B.E."/>
            <person name="Loukas A."/>
            <person name="Ranganathan S."/>
            <person name="Rollinson D."/>
            <person name="Rinaldi G."/>
            <person name="Brindley P.J."/>
            <person name="Yang H."/>
            <person name="Wang J."/>
            <person name="Wang J."/>
            <person name="Gasser R.B."/>
        </authorList>
    </citation>
    <scope>NUCLEOTIDE SEQUENCE [LARGE SCALE GENOMIC DNA]</scope>
</reference>
<proteinExistence type="predicted"/>
<dbReference type="PANTHER" id="PTHR24135">
    <property type="entry name" value="SH3 AND MULTIPLE ANKYRIN REPEAT DOMAINS PROTEIN"/>
    <property type="match status" value="1"/>
</dbReference>
<dbReference type="Gene3D" id="3.10.20.90">
    <property type="entry name" value="Phosphatidylinositol 3-kinase Catalytic Subunit, Chain A, domain 1"/>
    <property type="match status" value="1"/>
</dbReference>
<evidence type="ECO:0000259" key="1">
    <source>
        <dbReference type="Pfam" id="PF16511"/>
    </source>
</evidence>